<dbReference type="EMBL" id="JACGWN010000008">
    <property type="protein sequence ID" value="KAL0439029.1"/>
    <property type="molecule type" value="Genomic_DNA"/>
</dbReference>
<sequence length="169" mass="18910">MPIYYVSKVLNGAEGRVRTNLHLKQTLGEPNTLGRLVKWAIKLSEYDISDLPRIAIKAYALADFILEMTGLPLEKTPSKEVWLLYVDGSTTTQGSGVGIVITSAQREGMKFAIIFDFKTSNNEAEYKVFVIGLMMAYEVGAQHLVAYSNSQHIVKQIDGMYRAKEENMV</sequence>
<proteinExistence type="predicted"/>
<dbReference type="PANTHER" id="PTHR48475:SF2">
    <property type="entry name" value="RIBONUCLEASE H"/>
    <property type="match status" value="1"/>
</dbReference>
<dbReference type="InterPro" id="IPR002156">
    <property type="entry name" value="RNaseH_domain"/>
</dbReference>
<comment type="caution">
    <text evidence="2">The sequence shown here is derived from an EMBL/GenBank/DDBJ whole genome shotgun (WGS) entry which is preliminary data.</text>
</comment>
<dbReference type="Pfam" id="PF13456">
    <property type="entry name" value="RVT_3"/>
    <property type="match status" value="1"/>
</dbReference>
<dbReference type="GO" id="GO:0003676">
    <property type="term" value="F:nucleic acid binding"/>
    <property type="evidence" value="ECO:0007669"/>
    <property type="project" value="InterPro"/>
</dbReference>
<organism evidence="2">
    <name type="scientific">Sesamum latifolium</name>
    <dbReference type="NCBI Taxonomy" id="2727402"/>
    <lineage>
        <taxon>Eukaryota</taxon>
        <taxon>Viridiplantae</taxon>
        <taxon>Streptophyta</taxon>
        <taxon>Embryophyta</taxon>
        <taxon>Tracheophyta</taxon>
        <taxon>Spermatophyta</taxon>
        <taxon>Magnoliopsida</taxon>
        <taxon>eudicotyledons</taxon>
        <taxon>Gunneridae</taxon>
        <taxon>Pentapetalae</taxon>
        <taxon>asterids</taxon>
        <taxon>lamiids</taxon>
        <taxon>Lamiales</taxon>
        <taxon>Pedaliaceae</taxon>
        <taxon>Sesamum</taxon>
    </lineage>
</organism>
<dbReference type="Gene3D" id="3.30.420.10">
    <property type="entry name" value="Ribonuclease H-like superfamily/Ribonuclease H"/>
    <property type="match status" value="1"/>
</dbReference>
<reference evidence="2" key="2">
    <citation type="journal article" date="2024" name="Plant">
        <title>Genomic evolution and insights into agronomic trait innovations of Sesamum species.</title>
        <authorList>
            <person name="Miao H."/>
            <person name="Wang L."/>
            <person name="Qu L."/>
            <person name="Liu H."/>
            <person name="Sun Y."/>
            <person name="Le M."/>
            <person name="Wang Q."/>
            <person name="Wei S."/>
            <person name="Zheng Y."/>
            <person name="Lin W."/>
            <person name="Duan Y."/>
            <person name="Cao H."/>
            <person name="Xiong S."/>
            <person name="Wang X."/>
            <person name="Wei L."/>
            <person name="Li C."/>
            <person name="Ma Q."/>
            <person name="Ju M."/>
            <person name="Zhao R."/>
            <person name="Li G."/>
            <person name="Mu C."/>
            <person name="Tian Q."/>
            <person name="Mei H."/>
            <person name="Zhang T."/>
            <person name="Gao T."/>
            <person name="Zhang H."/>
        </authorList>
    </citation>
    <scope>NUCLEOTIDE SEQUENCE</scope>
    <source>
        <strain evidence="2">KEN1</strain>
    </source>
</reference>
<accession>A0AAW2WBF0</accession>
<dbReference type="GO" id="GO:0004523">
    <property type="term" value="F:RNA-DNA hybrid ribonuclease activity"/>
    <property type="evidence" value="ECO:0007669"/>
    <property type="project" value="InterPro"/>
</dbReference>
<dbReference type="InterPro" id="IPR036397">
    <property type="entry name" value="RNaseH_sf"/>
</dbReference>
<dbReference type="PANTHER" id="PTHR48475">
    <property type="entry name" value="RIBONUCLEASE H"/>
    <property type="match status" value="1"/>
</dbReference>
<feature type="domain" description="RNase H type-1" evidence="1">
    <location>
        <begin position="86"/>
        <end position="164"/>
    </location>
</feature>
<evidence type="ECO:0000313" key="2">
    <source>
        <dbReference type="EMBL" id="KAL0439029.1"/>
    </source>
</evidence>
<dbReference type="SUPFAM" id="SSF53098">
    <property type="entry name" value="Ribonuclease H-like"/>
    <property type="match status" value="1"/>
</dbReference>
<dbReference type="InterPro" id="IPR012337">
    <property type="entry name" value="RNaseH-like_sf"/>
</dbReference>
<dbReference type="AlphaFoldDB" id="A0AAW2WBF0"/>
<reference evidence="2" key="1">
    <citation type="submission" date="2020-06" db="EMBL/GenBank/DDBJ databases">
        <authorList>
            <person name="Li T."/>
            <person name="Hu X."/>
            <person name="Zhang T."/>
            <person name="Song X."/>
            <person name="Zhang H."/>
            <person name="Dai N."/>
            <person name="Sheng W."/>
            <person name="Hou X."/>
            <person name="Wei L."/>
        </authorList>
    </citation>
    <scope>NUCLEOTIDE SEQUENCE</scope>
    <source>
        <strain evidence="2">KEN1</strain>
        <tissue evidence="2">Leaf</tissue>
    </source>
</reference>
<protein>
    <recommendedName>
        <fullName evidence="1">RNase H type-1 domain-containing protein</fullName>
    </recommendedName>
</protein>
<name>A0AAW2WBF0_9LAMI</name>
<evidence type="ECO:0000259" key="1">
    <source>
        <dbReference type="Pfam" id="PF13456"/>
    </source>
</evidence>
<gene>
    <name evidence="2" type="ORF">Slati_2385900</name>
</gene>